<dbReference type="SMART" id="SM00245">
    <property type="entry name" value="TSPc"/>
    <property type="match status" value="1"/>
</dbReference>
<dbReference type="PANTHER" id="PTHR11261:SF3">
    <property type="entry name" value="RETINOL-BINDING PROTEIN 3"/>
    <property type="match status" value="1"/>
</dbReference>
<dbReference type="Pfam" id="PF03572">
    <property type="entry name" value="Peptidase_S41"/>
    <property type="match status" value="1"/>
</dbReference>
<dbReference type="EMBL" id="SWLG01000007">
    <property type="protein sequence ID" value="TLS37044.1"/>
    <property type="molecule type" value="Genomic_DNA"/>
</dbReference>
<dbReference type="RefSeq" id="WP_138126342.1">
    <property type="nucleotide sequence ID" value="NZ_SWLG01000007.1"/>
</dbReference>
<dbReference type="GO" id="GO:0008236">
    <property type="term" value="F:serine-type peptidase activity"/>
    <property type="evidence" value="ECO:0007669"/>
    <property type="project" value="InterPro"/>
</dbReference>
<reference evidence="2 3" key="1">
    <citation type="submission" date="2019-04" db="EMBL/GenBank/DDBJ databases">
        <title>Bacillus caeni sp. nov., a bacterium isolated from mangrove sediment.</title>
        <authorList>
            <person name="Huang H."/>
            <person name="Mo K."/>
            <person name="Hu Y."/>
        </authorList>
    </citation>
    <scope>NUCLEOTIDE SEQUENCE [LARGE SCALE GENOMIC DNA]</scope>
    <source>
        <strain evidence="2 3">HB172195</strain>
    </source>
</reference>
<evidence type="ECO:0000259" key="1">
    <source>
        <dbReference type="SMART" id="SM00245"/>
    </source>
</evidence>
<evidence type="ECO:0000313" key="3">
    <source>
        <dbReference type="Proteomes" id="UP000308230"/>
    </source>
</evidence>
<sequence>MDTVKEINLSKKEISEFILKSVVLLKKNYIFPEVADKVCSRLERGLTEGKYEKLSNHEELKKSIEEDLQSVNGDKHLHIMIQENHSDNAEEVSDEEMVAEYKRVAEINNYGIHRIERLPGNIGYIDLRVFYDMDTVPEASESAINAMNAITHTDALIIDLRKNLGGTAYMVSLFASYLVKEPTHIESFYRKDEDKTSQVWTLPHVPGQLYLDKPVYILTSKRTFSAGELFAYAMKNMGRAEVFGEITGGGANPGFYHQVTEHIRLFIPSGRSISPVTGGNWEGTGVIPDQEITAEEALDAAYEKALMKNREKYEERKEYSFLVKEIDDVLAELHGKK</sequence>
<protein>
    <recommendedName>
        <fullName evidence="1">Tail specific protease domain-containing protein</fullName>
    </recommendedName>
</protein>
<comment type="caution">
    <text evidence="2">The sequence shown here is derived from an EMBL/GenBank/DDBJ whole genome shotgun (WGS) entry which is preliminary data.</text>
</comment>
<gene>
    <name evidence="2" type="ORF">FCL54_10970</name>
</gene>
<dbReference type="InterPro" id="IPR005151">
    <property type="entry name" value="Tail-specific_protease"/>
</dbReference>
<dbReference type="PANTHER" id="PTHR11261">
    <property type="entry name" value="INTERPHOTORECEPTOR RETINOID-BINDING PROTEIN"/>
    <property type="match status" value="1"/>
</dbReference>
<keyword evidence="3" id="KW-1185">Reference proteome</keyword>
<name>A0A5R9F925_9BACL</name>
<dbReference type="SUPFAM" id="SSF52096">
    <property type="entry name" value="ClpP/crotonase"/>
    <property type="match status" value="1"/>
</dbReference>
<dbReference type="InterPro" id="IPR029045">
    <property type="entry name" value="ClpP/crotonase-like_dom_sf"/>
</dbReference>
<dbReference type="Proteomes" id="UP000308230">
    <property type="component" value="Unassembled WGS sequence"/>
</dbReference>
<feature type="domain" description="Tail specific protease" evidence="1">
    <location>
        <begin position="94"/>
        <end position="293"/>
    </location>
</feature>
<evidence type="ECO:0000313" key="2">
    <source>
        <dbReference type="EMBL" id="TLS37044.1"/>
    </source>
</evidence>
<organism evidence="2 3">
    <name type="scientific">Exobacillus caeni</name>
    <dbReference type="NCBI Taxonomy" id="2574798"/>
    <lineage>
        <taxon>Bacteria</taxon>
        <taxon>Bacillati</taxon>
        <taxon>Bacillota</taxon>
        <taxon>Bacilli</taxon>
        <taxon>Bacillales</taxon>
        <taxon>Guptibacillaceae</taxon>
        <taxon>Exobacillus</taxon>
    </lineage>
</organism>
<accession>A0A5R9F925</accession>
<dbReference type="Pfam" id="PF11918">
    <property type="entry name" value="Peptidase_S41_N"/>
    <property type="match status" value="1"/>
</dbReference>
<dbReference type="AlphaFoldDB" id="A0A5R9F925"/>
<proteinExistence type="predicted"/>
<dbReference type="OrthoDB" id="6397760at2"/>
<dbReference type="CDD" id="cd07563">
    <property type="entry name" value="Peptidase_S41_IRBP"/>
    <property type="match status" value="1"/>
</dbReference>
<dbReference type="Gene3D" id="3.30.750.44">
    <property type="match status" value="1"/>
</dbReference>
<dbReference type="GO" id="GO:0006508">
    <property type="term" value="P:proteolysis"/>
    <property type="evidence" value="ECO:0007669"/>
    <property type="project" value="InterPro"/>
</dbReference>
<dbReference type="Gene3D" id="3.90.226.10">
    <property type="entry name" value="2-enoyl-CoA Hydratase, Chain A, domain 1"/>
    <property type="match status" value="1"/>
</dbReference>